<dbReference type="OrthoDB" id="306463at2759"/>
<gene>
    <name evidence="1" type="ORF">PSON_ATCC_30995.1.T0520095</name>
</gene>
<dbReference type="Proteomes" id="UP000692954">
    <property type="component" value="Unassembled WGS sequence"/>
</dbReference>
<reference evidence="1" key="1">
    <citation type="submission" date="2021-01" db="EMBL/GenBank/DDBJ databases">
        <authorList>
            <consortium name="Genoscope - CEA"/>
            <person name="William W."/>
        </authorList>
    </citation>
    <scope>NUCLEOTIDE SEQUENCE</scope>
</reference>
<evidence type="ECO:0000313" key="2">
    <source>
        <dbReference type="Proteomes" id="UP000692954"/>
    </source>
</evidence>
<sequence length="120" mass="14226">MGSICKCPTLDSKTCQSEVTFTSKNMMSQGQEKFNNQFVSPFQDQRFRTFYIIYPKNENDLVQLLEQLQVLNQDQLFEIEEYYQQSQENERNEVNSHFNLNCISDGSFNYIHLTSNQEKK</sequence>
<dbReference type="EMBL" id="CAJJDN010000052">
    <property type="protein sequence ID" value="CAD8087931.1"/>
    <property type="molecule type" value="Genomic_DNA"/>
</dbReference>
<evidence type="ECO:0000313" key="1">
    <source>
        <dbReference type="EMBL" id="CAD8087931.1"/>
    </source>
</evidence>
<dbReference type="AlphaFoldDB" id="A0A8S1NDA3"/>
<name>A0A8S1NDA3_9CILI</name>
<proteinExistence type="predicted"/>
<protein>
    <submittedName>
        <fullName evidence="1">Uncharacterized protein</fullName>
    </submittedName>
</protein>
<comment type="caution">
    <text evidence="1">The sequence shown here is derived from an EMBL/GenBank/DDBJ whole genome shotgun (WGS) entry which is preliminary data.</text>
</comment>
<keyword evidence="2" id="KW-1185">Reference proteome</keyword>
<organism evidence="1 2">
    <name type="scientific">Paramecium sonneborni</name>
    <dbReference type="NCBI Taxonomy" id="65129"/>
    <lineage>
        <taxon>Eukaryota</taxon>
        <taxon>Sar</taxon>
        <taxon>Alveolata</taxon>
        <taxon>Ciliophora</taxon>
        <taxon>Intramacronucleata</taxon>
        <taxon>Oligohymenophorea</taxon>
        <taxon>Peniculida</taxon>
        <taxon>Parameciidae</taxon>
        <taxon>Paramecium</taxon>
    </lineage>
</organism>
<accession>A0A8S1NDA3</accession>